<feature type="transmembrane region" description="Helical" evidence="1">
    <location>
        <begin position="109"/>
        <end position="131"/>
    </location>
</feature>
<evidence type="ECO:0000313" key="3">
    <source>
        <dbReference type="EMBL" id="ADE77087.1"/>
    </source>
</evidence>
<keyword evidence="1" id="KW-0472">Membrane</keyword>
<organism evidence="3">
    <name type="scientific">Picea sitchensis</name>
    <name type="common">Sitka spruce</name>
    <name type="synonym">Pinus sitchensis</name>
    <dbReference type="NCBI Taxonomy" id="3332"/>
    <lineage>
        <taxon>Eukaryota</taxon>
        <taxon>Viridiplantae</taxon>
        <taxon>Streptophyta</taxon>
        <taxon>Embryophyta</taxon>
        <taxon>Tracheophyta</taxon>
        <taxon>Spermatophyta</taxon>
        <taxon>Pinopsida</taxon>
        <taxon>Pinidae</taxon>
        <taxon>Conifers I</taxon>
        <taxon>Pinales</taxon>
        <taxon>Pinaceae</taxon>
        <taxon>Picea</taxon>
    </lineage>
</organism>
<feature type="signal peptide" evidence="2">
    <location>
        <begin position="1"/>
        <end position="21"/>
    </location>
</feature>
<sequence>MLLEWLIAMFSALNIYTSVQCIDERRSVELILLLMHQHGVKLLFDPEGLLSSIMAVVTCFIGLHFGHILVHFKGHSERVLQCIIPSLGLIFFGIALGIFGMPLNKPLYTFNYMCVTSGAAGLLFVGIYLLVDLYGYRRPTMLLEWMGMNALTLYVLVASDLFFIAIQGFYWRTPANNIVTYIVQHGPWHHVGVLQAPASSIRNYNNWRLLNGLWGIAN</sequence>
<evidence type="ECO:0000256" key="2">
    <source>
        <dbReference type="SAM" id="SignalP"/>
    </source>
</evidence>
<keyword evidence="2" id="KW-0732">Signal</keyword>
<feature type="transmembrane region" description="Helical" evidence="1">
    <location>
        <begin position="49"/>
        <end position="70"/>
    </location>
</feature>
<keyword evidence="1" id="KW-0812">Transmembrane</keyword>
<accession>D5AC18</accession>
<proteinExistence type="evidence at transcript level"/>
<feature type="transmembrane region" description="Helical" evidence="1">
    <location>
        <begin position="82"/>
        <end position="103"/>
    </location>
</feature>
<evidence type="ECO:0000256" key="1">
    <source>
        <dbReference type="SAM" id="Phobius"/>
    </source>
</evidence>
<name>D5AC18_PICSI</name>
<reference evidence="3" key="1">
    <citation type="submission" date="2010-04" db="EMBL/GenBank/DDBJ databases">
        <authorList>
            <person name="Reid K.E."/>
            <person name="Liao N."/>
            <person name="Chan S."/>
            <person name="Docking R."/>
            <person name="Taylor G."/>
            <person name="Moore R."/>
            <person name="Mayo M."/>
            <person name="Munro S."/>
            <person name="King J."/>
            <person name="Yanchuk A."/>
            <person name="Holt R."/>
            <person name="Jones S."/>
            <person name="Marra M."/>
            <person name="Ritland C.E."/>
            <person name="Ritland K."/>
            <person name="Bohlmann J."/>
        </authorList>
    </citation>
    <scope>NUCLEOTIDE SEQUENCE</scope>
    <source>
        <tissue evidence="3">Bud</tissue>
    </source>
</reference>
<dbReference type="AlphaFoldDB" id="D5AC18"/>
<dbReference type="PANTHER" id="PTHR31061">
    <property type="entry name" value="LD22376P"/>
    <property type="match status" value="1"/>
</dbReference>
<feature type="chain" id="PRO_5003069216" description="Heparan-alpha-glucosaminide N-acetyltransferase catalytic domain-containing protein" evidence="2">
    <location>
        <begin position="22"/>
        <end position="218"/>
    </location>
</feature>
<feature type="transmembrane region" description="Helical" evidence="1">
    <location>
        <begin position="151"/>
        <end position="171"/>
    </location>
</feature>
<evidence type="ECO:0008006" key="4">
    <source>
        <dbReference type="Google" id="ProtNLM"/>
    </source>
</evidence>
<keyword evidence="1" id="KW-1133">Transmembrane helix</keyword>
<protein>
    <recommendedName>
        <fullName evidence="4">Heparan-alpha-glucosaminide N-acetyltransferase catalytic domain-containing protein</fullName>
    </recommendedName>
</protein>
<dbReference type="EMBL" id="BT123788">
    <property type="protein sequence ID" value="ADE77087.1"/>
    <property type="molecule type" value="mRNA"/>
</dbReference>
<dbReference type="PANTHER" id="PTHR31061:SF24">
    <property type="entry name" value="LD22376P"/>
    <property type="match status" value="1"/>
</dbReference>